<proteinExistence type="predicted"/>
<dbReference type="CDD" id="cd08161">
    <property type="entry name" value="SET"/>
    <property type="match status" value="1"/>
</dbReference>
<feature type="signal peptide" evidence="1">
    <location>
        <begin position="1"/>
        <end position="30"/>
    </location>
</feature>
<name>A0AAD9DB73_9STRA</name>
<accession>A0AAD9DB73</accession>
<evidence type="ECO:0000313" key="3">
    <source>
        <dbReference type="EMBL" id="KAK1741101.1"/>
    </source>
</evidence>
<dbReference type="EMBL" id="JATAAI010000014">
    <property type="protein sequence ID" value="KAK1741101.1"/>
    <property type="molecule type" value="Genomic_DNA"/>
</dbReference>
<dbReference type="InterPro" id="IPR001214">
    <property type="entry name" value="SET_dom"/>
</dbReference>
<evidence type="ECO:0000313" key="4">
    <source>
        <dbReference type="Proteomes" id="UP001224775"/>
    </source>
</evidence>
<evidence type="ECO:0000256" key="1">
    <source>
        <dbReference type="SAM" id="SignalP"/>
    </source>
</evidence>
<protein>
    <recommendedName>
        <fullName evidence="2">SET domain-containing protein</fullName>
    </recommendedName>
</protein>
<dbReference type="Proteomes" id="UP001224775">
    <property type="component" value="Unassembled WGS sequence"/>
</dbReference>
<feature type="chain" id="PRO_5042069285" description="SET domain-containing protein" evidence="1">
    <location>
        <begin position="31"/>
        <end position="643"/>
    </location>
</feature>
<dbReference type="Gene3D" id="2.170.270.10">
    <property type="entry name" value="SET domain"/>
    <property type="match status" value="1"/>
</dbReference>
<keyword evidence="4" id="KW-1185">Reference proteome</keyword>
<evidence type="ECO:0000259" key="2">
    <source>
        <dbReference type="PROSITE" id="PS50280"/>
    </source>
</evidence>
<comment type="caution">
    <text evidence="3">The sequence shown here is derived from an EMBL/GenBank/DDBJ whole genome shotgun (WGS) entry which is preliminary data.</text>
</comment>
<dbReference type="SUPFAM" id="SSF82199">
    <property type="entry name" value="SET domain"/>
    <property type="match status" value="1"/>
</dbReference>
<dbReference type="AlphaFoldDB" id="A0AAD9DB73"/>
<reference evidence="3" key="1">
    <citation type="submission" date="2023-06" db="EMBL/GenBank/DDBJ databases">
        <title>Survivors Of The Sea: Transcriptome response of Skeletonema marinoi to long-term dormancy.</title>
        <authorList>
            <person name="Pinder M.I.M."/>
            <person name="Kourtchenko O."/>
            <person name="Robertson E.K."/>
            <person name="Larsson T."/>
            <person name="Maumus F."/>
            <person name="Osuna-Cruz C.M."/>
            <person name="Vancaester E."/>
            <person name="Stenow R."/>
            <person name="Vandepoele K."/>
            <person name="Ploug H."/>
            <person name="Bruchert V."/>
            <person name="Godhe A."/>
            <person name="Topel M."/>
        </authorList>
    </citation>
    <scope>NUCLEOTIDE SEQUENCE</scope>
    <source>
        <strain evidence="3">R05AC</strain>
    </source>
</reference>
<keyword evidence="1" id="KW-0732">Signal</keyword>
<sequence length="643" mass="71469">MTPKTAIVRIFLFWFLCCSAPLSSVPVVAAVDSGSDEACDAPDVNEYPPPPKSCRLLLSPRSSSSQDIDDDGDRTYGIYSAVSIPKNHPLTPLGGDLVLHLIDVSTSNEHKTSAHVENTVQLQKWKKYGYIQEAATSGHGGNYEGLGDIWTVLPGISMLGASRQQKQGRPNIWASIPENDEASHPRHQSALAGSFALHYNLTHQVTIPGGLEGGDEVLVDRSGWHRKRALMLNSDDTAVNDGSSNNNSKDDTTMSIDHLFSHGTSLASTFIPSGSIVAPVPVLPLPRDELKFLRLKEWKKVTSFRKRLLKETAGGKSDGEGDVTEDELPLPPDMEWKQQLLLNYCYGHEQSSVLLFPYGVFVNYINHAPSASESTDGPVANVKLQWSERLMNTTTKLDVRSLTPSQLWEQSTPPEGLILELVALKDIKPDEEILLDYGSIWSEAWKEHSDQYPESILKLADDHTLEKEYSPAYIMDDVVTNLRTVEEQTQFPYPENVFTACFYRYDTEATTKSDTVNKGKTEATPWKMSLGLFDMTNLRPCKVISREPANDRFATPQQLKQQGQPPQGKMLYTAIIQNRPGLPANERIPKGTKHIVSGIPRGAFRFVDRPYASDIHLDGAFRHNIGVDEAGIYPEVWLDLKSE</sequence>
<dbReference type="PROSITE" id="PS50280">
    <property type="entry name" value="SET"/>
    <property type="match status" value="1"/>
</dbReference>
<dbReference type="InterPro" id="IPR046341">
    <property type="entry name" value="SET_dom_sf"/>
</dbReference>
<organism evidence="3 4">
    <name type="scientific">Skeletonema marinoi</name>
    <dbReference type="NCBI Taxonomy" id="267567"/>
    <lineage>
        <taxon>Eukaryota</taxon>
        <taxon>Sar</taxon>
        <taxon>Stramenopiles</taxon>
        <taxon>Ochrophyta</taxon>
        <taxon>Bacillariophyta</taxon>
        <taxon>Coscinodiscophyceae</taxon>
        <taxon>Thalassiosirophycidae</taxon>
        <taxon>Thalassiosirales</taxon>
        <taxon>Skeletonemataceae</taxon>
        <taxon>Skeletonema</taxon>
        <taxon>Skeletonema marinoi-dohrnii complex</taxon>
    </lineage>
</organism>
<feature type="domain" description="SET" evidence="2">
    <location>
        <begin position="299"/>
        <end position="438"/>
    </location>
</feature>
<gene>
    <name evidence="3" type="ORF">QTG54_008353</name>
</gene>